<comment type="caution">
    <text evidence="1">The sequence shown here is derived from an EMBL/GenBank/DDBJ whole genome shotgun (WGS) entry which is preliminary data.</text>
</comment>
<dbReference type="Gene3D" id="3.40.50.1000">
    <property type="entry name" value="HAD superfamily/HAD-like"/>
    <property type="match status" value="1"/>
</dbReference>
<dbReference type="AlphaFoldDB" id="A0A9R1CYG5"/>
<dbReference type="Pfam" id="PF08282">
    <property type="entry name" value="Hydrolase_3"/>
    <property type="match status" value="1"/>
</dbReference>
<dbReference type="InterPro" id="IPR000150">
    <property type="entry name" value="Cof"/>
</dbReference>
<dbReference type="SFLD" id="SFLDG01140">
    <property type="entry name" value="C2.B:_Phosphomannomutase_and_P"/>
    <property type="match status" value="1"/>
</dbReference>
<evidence type="ECO:0000313" key="2">
    <source>
        <dbReference type="Proteomes" id="UP000825483"/>
    </source>
</evidence>
<reference evidence="1" key="1">
    <citation type="journal article" date="2022" name="Int. J. Syst. Evol. Microbiol.">
        <title>Prevotella lacticifex sp. nov., isolated from the rumen of cows.</title>
        <authorList>
            <person name="Shinkai T."/>
            <person name="Ikeyama N."/>
            <person name="Kumagai M."/>
            <person name="Ohmori H."/>
            <person name="Sakamoto M."/>
            <person name="Ohkuma M."/>
            <person name="Mitsumori M."/>
        </authorList>
    </citation>
    <scope>NUCLEOTIDE SEQUENCE</scope>
    <source>
        <strain evidence="1">R5076</strain>
    </source>
</reference>
<organism evidence="1 2">
    <name type="scientific">Prevotella lacticifex</name>
    <dbReference type="NCBI Taxonomy" id="2854755"/>
    <lineage>
        <taxon>Bacteria</taxon>
        <taxon>Pseudomonadati</taxon>
        <taxon>Bacteroidota</taxon>
        <taxon>Bacteroidia</taxon>
        <taxon>Bacteroidales</taxon>
        <taxon>Prevotellaceae</taxon>
        <taxon>Prevotella</taxon>
    </lineage>
</organism>
<dbReference type="SFLD" id="SFLDG01144">
    <property type="entry name" value="C2.B.4:_PGP_Like"/>
    <property type="match status" value="1"/>
</dbReference>
<sequence>MEYKMIVLDLDGTLTNSKKEMTDRTRETLLTAERQGLRVVLASGRPTYGITALADELRLKDYGGYILAFNGGRITDCATGRVVFDQPLDPSVVEPLYHKVKAAGMEMLTYQDEKIAATKRANKYVLHEAFINKMPVVEFSDFVHEVRYPINKCLVVGDPSPLHELELNLQTAFRGRMDAYRSAGFFLECVPPGIDKARSLQRLFEILGLSKDEVIACGDGYNDQNMIRFAGLGVAMANAPKDVQDTADYITYSNEEDGVAHVVEKFVLNKGRKE</sequence>
<dbReference type="InterPro" id="IPR006379">
    <property type="entry name" value="HAD-SF_hydro_IIB"/>
</dbReference>
<dbReference type="GO" id="GO:0000287">
    <property type="term" value="F:magnesium ion binding"/>
    <property type="evidence" value="ECO:0007669"/>
    <property type="project" value="TreeGrafter"/>
</dbReference>
<accession>A0A9R1CYG5</accession>
<dbReference type="PANTHER" id="PTHR10000">
    <property type="entry name" value="PHOSPHOSERINE PHOSPHATASE"/>
    <property type="match status" value="1"/>
</dbReference>
<dbReference type="PROSITE" id="PS01229">
    <property type="entry name" value="COF_2"/>
    <property type="match status" value="1"/>
</dbReference>
<dbReference type="InterPro" id="IPR036412">
    <property type="entry name" value="HAD-like_sf"/>
</dbReference>
<dbReference type="EMBL" id="BPUB01000002">
    <property type="protein sequence ID" value="GJG59809.1"/>
    <property type="molecule type" value="Genomic_DNA"/>
</dbReference>
<dbReference type="GO" id="GO:0016791">
    <property type="term" value="F:phosphatase activity"/>
    <property type="evidence" value="ECO:0007669"/>
    <property type="project" value="UniProtKB-ARBA"/>
</dbReference>
<proteinExistence type="predicted"/>
<dbReference type="SFLD" id="SFLDS00003">
    <property type="entry name" value="Haloacid_Dehalogenase"/>
    <property type="match status" value="1"/>
</dbReference>
<gene>
    <name evidence="1" type="ORF">PRLR5076_26600</name>
</gene>
<keyword evidence="2" id="KW-1185">Reference proteome</keyword>
<protein>
    <submittedName>
        <fullName evidence="1">Haloacid dehalogenase</fullName>
    </submittedName>
</protein>
<dbReference type="GO" id="GO:0005829">
    <property type="term" value="C:cytosol"/>
    <property type="evidence" value="ECO:0007669"/>
    <property type="project" value="TreeGrafter"/>
</dbReference>
<dbReference type="NCBIfam" id="TIGR00099">
    <property type="entry name" value="Cof-subfamily"/>
    <property type="match status" value="1"/>
</dbReference>
<name>A0A9R1CYG5_9BACT</name>
<dbReference type="CDD" id="cd07516">
    <property type="entry name" value="HAD_Pase"/>
    <property type="match status" value="1"/>
</dbReference>
<dbReference type="GeneID" id="72466149"/>
<dbReference type="Proteomes" id="UP000825483">
    <property type="component" value="Unassembled WGS sequence"/>
</dbReference>
<dbReference type="NCBIfam" id="TIGR01484">
    <property type="entry name" value="HAD-SF-IIB"/>
    <property type="match status" value="1"/>
</dbReference>
<dbReference type="SUPFAM" id="SSF56784">
    <property type="entry name" value="HAD-like"/>
    <property type="match status" value="1"/>
</dbReference>
<dbReference type="RefSeq" id="WP_223928568.1">
    <property type="nucleotide sequence ID" value="NZ_BPTU01000002.1"/>
</dbReference>
<evidence type="ECO:0000313" key="1">
    <source>
        <dbReference type="EMBL" id="GJG59809.1"/>
    </source>
</evidence>
<dbReference type="InterPro" id="IPR023214">
    <property type="entry name" value="HAD_sf"/>
</dbReference>
<dbReference type="Gene3D" id="3.30.1240.10">
    <property type="match status" value="1"/>
</dbReference>
<dbReference type="PANTHER" id="PTHR10000:SF8">
    <property type="entry name" value="HAD SUPERFAMILY HYDROLASE-LIKE, TYPE 3"/>
    <property type="match status" value="1"/>
</dbReference>